<dbReference type="Proteomes" id="UP000300879">
    <property type="component" value="Chromosome"/>
</dbReference>
<dbReference type="Pfam" id="PF01244">
    <property type="entry name" value="Peptidase_M19"/>
    <property type="match status" value="1"/>
</dbReference>
<dbReference type="RefSeq" id="WP_138226052.1">
    <property type="nucleotide sequence ID" value="NZ_CP040396.1"/>
</dbReference>
<dbReference type="PANTHER" id="PTHR10443:SF12">
    <property type="entry name" value="DIPEPTIDASE"/>
    <property type="match status" value="1"/>
</dbReference>
<gene>
    <name evidence="1" type="ORF">E6C60_2423</name>
</gene>
<sequence length="315" mass="35492">MTKVVDFHCDALSKLWEKPGLAFLDAKELDVSFKTMEQGDVALQVFAVFLAERFGRPSFERVLAQLDIFRNKLAAGPLEWLKWKEQIAEIRSGRQRFGMLSLEGLDGLEGNLFYVQLCYELGVRFMGLTWNHANWAADGVMEPRGGGLTRKGQEFVELCQQLGILLDVSHLSPAGFWELAEMSRRPLIASHSNCMSVCSHPRNLSNEQIQALIAMDGLIGLTFVPWFIRNEAKVVTPEDLLPHIEHVCSLGGAKHLMFGSDFDGIDEWVNGLENASRYPEFINVLLRHYPEELVNDFISGNALTFLEKHLPSQNG</sequence>
<dbReference type="Gene3D" id="3.20.20.140">
    <property type="entry name" value="Metal-dependent hydrolases"/>
    <property type="match status" value="1"/>
</dbReference>
<name>A0A4P8XLF7_9BACL</name>
<reference evidence="1 2" key="1">
    <citation type="submission" date="2019-05" db="EMBL/GenBank/DDBJ databases">
        <authorList>
            <person name="Chen C."/>
        </authorList>
    </citation>
    <scope>NUCLEOTIDE SEQUENCE [LARGE SCALE GENOMIC DNA]</scope>
    <source>
        <strain evidence="1 2">HB172198</strain>
    </source>
</reference>
<evidence type="ECO:0000313" key="1">
    <source>
        <dbReference type="EMBL" id="QCT03135.1"/>
    </source>
</evidence>
<dbReference type="AlphaFoldDB" id="A0A4P8XLF7"/>
<dbReference type="InterPro" id="IPR032466">
    <property type="entry name" value="Metal_Hydrolase"/>
</dbReference>
<dbReference type="SUPFAM" id="SSF51556">
    <property type="entry name" value="Metallo-dependent hydrolases"/>
    <property type="match status" value="1"/>
</dbReference>
<protein>
    <submittedName>
        <fullName evidence="1">Membrane dipeptidase</fullName>
    </submittedName>
</protein>
<dbReference type="KEGG" id="palo:E6C60_2423"/>
<dbReference type="OrthoDB" id="9804920at2"/>
<dbReference type="CDD" id="cd01301">
    <property type="entry name" value="rDP_like"/>
    <property type="match status" value="1"/>
</dbReference>
<dbReference type="GO" id="GO:0006508">
    <property type="term" value="P:proteolysis"/>
    <property type="evidence" value="ECO:0007669"/>
    <property type="project" value="InterPro"/>
</dbReference>
<dbReference type="InterPro" id="IPR008257">
    <property type="entry name" value="Pept_M19"/>
</dbReference>
<dbReference type="PROSITE" id="PS51365">
    <property type="entry name" value="RENAL_DIPEPTIDASE_2"/>
    <property type="match status" value="1"/>
</dbReference>
<keyword evidence="2" id="KW-1185">Reference proteome</keyword>
<dbReference type="GO" id="GO:0070573">
    <property type="term" value="F:metallodipeptidase activity"/>
    <property type="evidence" value="ECO:0007669"/>
    <property type="project" value="InterPro"/>
</dbReference>
<dbReference type="PANTHER" id="PTHR10443">
    <property type="entry name" value="MICROSOMAL DIPEPTIDASE"/>
    <property type="match status" value="1"/>
</dbReference>
<proteinExistence type="predicted"/>
<evidence type="ECO:0000313" key="2">
    <source>
        <dbReference type="Proteomes" id="UP000300879"/>
    </source>
</evidence>
<dbReference type="EMBL" id="CP040396">
    <property type="protein sequence ID" value="QCT03135.1"/>
    <property type="molecule type" value="Genomic_DNA"/>
</dbReference>
<accession>A0A4P8XLF7</accession>
<organism evidence="1 2">
    <name type="scientific">Paenibacillus algicola</name>
    <dbReference type="NCBI Taxonomy" id="2565926"/>
    <lineage>
        <taxon>Bacteria</taxon>
        <taxon>Bacillati</taxon>
        <taxon>Bacillota</taxon>
        <taxon>Bacilli</taxon>
        <taxon>Bacillales</taxon>
        <taxon>Paenibacillaceae</taxon>
        <taxon>Paenibacillus</taxon>
    </lineage>
</organism>